<evidence type="ECO:0000256" key="9">
    <source>
        <dbReference type="ARBA" id="ARBA00034076"/>
    </source>
</evidence>
<comment type="subcellular location">
    <subcellularLocation>
        <location evidence="1">Cell inner membrane</location>
        <topology evidence="1">Peripheral membrane protein</topology>
    </subcellularLocation>
</comment>
<name>A0A285PGP3_9HYPH</name>
<keyword evidence="6 11" id="KW-0067">ATP-binding</keyword>
<dbReference type="CDD" id="cd03215">
    <property type="entry name" value="ABC_Carb_Monos_II"/>
    <property type="match status" value="1"/>
</dbReference>
<dbReference type="InterPro" id="IPR017871">
    <property type="entry name" value="ABC_transporter-like_CS"/>
</dbReference>
<evidence type="ECO:0000256" key="6">
    <source>
        <dbReference type="ARBA" id="ARBA00022840"/>
    </source>
</evidence>
<evidence type="ECO:0000313" key="11">
    <source>
        <dbReference type="EMBL" id="SNZ19316.1"/>
    </source>
</evidence>
<sequence>MLEPPRPPVIELINIRKAYGPTIANDGVNFQVKKGSVHALLGENGAGKSTTMKLLSGLIQPDSGTILIDGRQVALRSPRDAHTCGIQTAFQELTLIPDLTVLENMMLPKGPTNTLSMLKRSEAARKVSKHFQSVSLDVNCDELAGNLDLATRQKIEIARALYRDPQILLLDEPTSALTGDDVDWLGTIIADAKMRGVTILFISHRMPEVREFCDTLSILRNGQHVKSSPVKDIADEKILELIIGRSVETAFPQRDPVKIDGIKPVLAVRNLSVGNKLHKINFALHPGQIVGIAGLQGMGQKELFNALFGAAPIDKGEMLIDDASVHLRSPADALHPSIAIGMVPEERKTEGLFLTLPGKQNASLPVIDRFCKKFLLNPHEETNATATSFAAVEVDSRAQYLPVSAFSGGNQQKIAIAKWLVAQSRILLLFDPTRGIDVGTKHQLYQLMSSFTAAGGSILLHSTEVPELAHMSDRVGVLYQGKIASWLDGEAITETNIIQATLGANNEQTSGAA</sequence>
<dbReference type="OrthoDB" id="9805029at2"/>
<comment type="subunit">
    <text evidence="3">The complex is composed of two ATP-binding proteins (LsrA), two transmembrane proteins (LsrC and LsrD) and a solute-binding protein (LsrB).</text>
</comment>
<reference evidence="11 12" key="1">
    <citation type="submission" date="2017-09" db="EMBL/GenBank/DDBJ databases">
        <authorList>
            <person name="Ehlers B."/>
            <person name="Leendertz F.H."/>
        </authorList>
    </citation>
    <scope>NUCLEOTIDE SEQUENCE [LARGE SCALE GENOMIC DNA]</scope>
    <source>
        <strain evidence="11 12">DSM 18289</strain>
    </source>
</reference>
<keyword evidence="12" id="KW-1185">Reference proteome</keyword>
<dbReference type="RefSeq" id="WP_097153672.1">
    <property type="nucleotide sequence ID" value="NZ_OBEL01000002.1"/>
</dbReference>
<evidence type="ECO:0000259" key="10">
    <source>
        <dbReference type="PROSITE" id="PS50893"/>
    </source>
</evidence>
<dbReference type="Pfam" id="PF00005">
    <property type="entry name" value="ABC_tran"/>
    <property type="match status" value="2"/>
</dbReference>
<evidence type="ECO:0000256" key="1">
    <source>
        <dbReference type="ARBA" id="ARBA00004417"/>
    </source>
</evidence>
<dbReference type="PROSITE" id="PS00211">
    <property type="entry name" value="ABC_TRANSPORTER_1"/>
    <property type="match status" value="1"/>
</dbReference>
<dbReference type="PANTHER" id="PTHR43790">
    <property type="entry name" value="CARBOHYDRATE TRANSPORT ATP-BINDING PROTEIN MG119-RELATED"/>
    <property type="match status" value="1"/>
</dbReference>
<evidence type="ECO:0000313" key="12">
    <source>
        <dbReference type="Proteomes" id="UP000219439"/>
    </source>
</evidence>
<dbReference type="Proteomes" id="UP000219439">
    <property type="component" value="Unassembled WGS sequence"/>
</dbReference>
<dbReference type="SMART" id="SM00382">
    <property type="entry name" value="AAA"/>
    <property type="match status" value="2"/>
</dbReference>
<feature type="domain" description="ABC transporter" evidence="10">
    <location>
        <begin position="257"/>
        <end position="505"/>
    </location>
</feature>
<dbReference type="PROSITE" id="PS50893">
    <property type="entry name" value="ABC_TRANSPORTER_2"/>
    <property type="match status" value="2"/>
</dbReference>
<evidence type="ECO:0000256" key="5">
    <source>
        <dbReference type="ARBA" id="ARBA00022741"/>
    </source>
</evidence>
<dbReference type="InterPro" id="IPR003593">
    <property type="entry name" value="AAA+_ATPase"/>
</dbReference>
<proteinExistence type="inferred from homology"/>
<comment type="function">
    <text evidence="7">Part of the ABC transporter complex LsrABCD involved in autoinducer 2 (AI-2) import. Responsible for energy coupling to the transport system.</text>
</comment>
<accession>A0A285PGP3</accession>
<evidence type="ECO:0000256" key="3">
    <source>
        <dbReference type="ARBA" id="ARBA00011262"/>
    </source>
</evidence>
<evidence type="ECO:0000256" key="2">
    <source>
        <dbReference type="ARBA" id="ARBA00009404"/>
    </source>
</evidence>
<dbReference type="CDD" id="cd03216">
    <property type="entry name" value="ABC_Carb_Monos_I"/>
    <property type="match status" value="1"/>
</dbReference>
<dbReference type="GO" id="GO:0005886">
    <property type="term" value="C:plasma membrane"/>
    <property type="evidence" value="ECO:0007669"/>
    <property type="project" value="UniProtKB-SubCell"/>
</dbReference>
<dbReference type="PANTHER" id="PTHR43790:SF2">
    <property type="entry name" value="AUTOINDUCER 2 IMPORT ATP-BINDING PROTEIN LSRA"/>
    <property type="match status" value="1"/>
</dbReference>
<dbReference type="AlphaFoldDB" id="A0A285PGP3"/>
<dbReference type="GO" id="GO:0005524">
    <property type="term" value="F:ATP binding"/>
    <property type="evidence" value="ECO:0007669"/>
    <property type="project" value="UniProtKB-KW"/>
</dbReference>
<evidence type="ECO:0000256" key="4">
    <source>
        <dbReference type="ARBA" id="ARBA00019459"/>
    </source>
</evidence>
<evidence type="ECO:0000256" key="7">
    <source>
        <dbReference type="ARBA" id="ARBA00023747"/>
    </source>
</evidence>
<dbReference type="InterPro" id="IPR050107">
    <property type="entry name" value="ABC_carbohydrate_import_ATPase"/>
</dbReference>
<evidence type="ECO:0000256" key="8">
    <source>
        <dbReference type="ARBA" id="ARBA00023798"/>
    </source>
</evidence>
<dbReference type="InterPro" id="IPR003439">
    <property type="entry name" value="ABC_transporter-like_ATP-bd"/>
</dbReference>
<dbReference type="SUPFAM" id="SSF52540">
    <property type="entry name" value="P-loop containing nucleoside triphosphate hydrolases"/>
    <property type="match status" value="2"/>
</dbReference>
<dbReference type="EC" id="7.6.2.13" evidence="8"/>
<gene>
    <name evidence="11" type="ORF">SAMN06265368_2398</name>
</gene>
<dbReference type="EMBL" id="OBEL01000002">
    <property type="protein sequence ID" value="SNZ19316.1"/>
    <property type="molecule type" value="Genomic_DNA"/>
</dbReference>
<keyword evidence="5" id="KW-0547">Nucleotide-binding</keyword>
<dbReference type="InterPro" id="IPR027417">
    <property type="entry name" value="P-loop_NTPase"/>
</dbReference>
<dbReference type="Gene3D" id="3.40.50.300">
    <property type="entry name" value="P-loop containing nucleotide triphosphate hydrolases"/>
    <property type="match status" value="2"/>
</dbReference>
<dbReference type="GO" id="GO:0016887">
    <property type="term" value="F:ATP hydrolysis activity"/>
    <property type="evidence" value="ECO:0007669"/>
    <property type="project" value="InterPro"/>
</dbReference>
<organism evidence="11 12">
    <name type="scientific">Cohaesibacter gelatinilyticus</name>
    <dbReference type="NCBI Taxonomy" id="372072"/>
    <lineage>
        <taxon>Bacteria</taxon>
        <taxon>Pseudomonadati</taxon>
        <taxon>Pseudomonadota</taxon>
        <taxon>Alphaproteobacteria</taxon>
        <taxon>Hyphomicrobiales</taxon>
        <taxon>Cohaesibacteraceae</taxon>
    </lineage>
</organism>
<comment type="similarity">
    <text evidence="2">Belongs to the ABC transporter superfamily. AI-2 autoinducer porter (TC 3.A.1.2.8) family.</text>
</comment>
<feature type="domain" description="ABC transporter" evidence="10">
    <location>
        <begin position="10"/>
        <end position="246"/>
    </location>
</feature>
<comment type="catalytic activity">
    <reaction evidence="9">
        <text>ATP + H2O + (2R,4S)-2-methyl-2,3,3,4-tetrahydroxytetrahydrofuran-[AI-2-binding protein]Side 1 = ADP + phosphate + (2R,4S)-2-methyl-2,3,3,4-tetrahydroxytetrahydrofuranSide 2 + [AI-2-binding protein]Side 1.</text>
        <dbReference type="EC" id="7.6.2.13"/>
    </reaction>
</comment>
<protein>
    <recommendedName>
        <fullName evidence="4">Autoinducer 2 import ATP-binding protein LsrA</fullName>
        <ecNumber evidence="8">7.6.2.13</ecNumber>
    </recommendedName>
</protein>